<dbReference type="AlphaFoldDB" id="A0A6S6VYQ4"/>
<dbReference type="PANTHER" id="PTHR43180:SF66">
    <property type="entry name" value="SHORT-CHAIN DEHYDROGENASE_REDUCTASE FAMILY PROTEIN"/>
    <property type="match status" value="1"/>
</dbReference>
<dbReference type="CDD" id="cd05233">
    <property type="entry name" value="SDR_c"/>
    <property type="match status" value="1"/>
</dbReference>
<dbReference type="PANTHER" id="PTHR43180">
    <property type="entry name" value="3-OXOACYL-(ACYL-CARRIER-PROTEIN) REDUCTASE (AFU_ORTHOLOGUE AFUA_6G11210)"/>
    <property type="match status" value="1"/>
</dbReference>
<dbReference type="SUPFAM" id="SSF51735">
    <property type="entry name" value="NAD(P)-binding Rossmann-fold domains"/>
    <property type="match status" value="1"/>
</dbReference>
<organism evidence="4 5">
    <name type="scientific">Pyrenophora teres f. teres</name>
    <dbReference type="NCBI Taxonomy" id="97479"/>
    <lineage>
        <taxon>Eukaryota</taxon>
        <taxon>Fungi</taxon>
        <taxon>Dikarya</taxon>
        <taxon>Ascomycota</taxon>
        <taxon>Pezizomycotina</taxon>
        <taxon>Dothideomycetes</taxon>
        <taxon>Pleosporomycetidae</taxon>
        <taxon>Pleosporales</taxon>
        <taxon>Pleosporineae</taxon>
        <taxon>Pleosporaceae</taxon>
        <taxon>Pyrenophora</taxon>
    </lineage>
</organism>
<proteinExistence type="inferred from homology"/>
<gene>
    <name evidence="4" type="ORF">PTTW11_04226</name>
</gene>
<feature type="region of interest" description="Disordered" evidence="3">
    <location>
        <begin position="40"/>
        <end position="59"/>
    </location>
</feature>
<evidence type="ECO:0000256" key="1">
    <source>
        <dbReference type="ARBA" id="ARBA00006484"/>
    </source>
</evidence>
<dbReference type="Pfam" id="PF00106">
    <property type="entry name" value="adh_short"/>
    <property type="match status" value="1"/>
</dbReference>
<dbReference type="InterPro" id="IPR036291">
    <property type="entry name" value="NAD(P)-bd_dom_sf"/>
</dbReference>
<evidence type="ECO:0000313" key="5">
    <source>
        <dbReference type="Proteomes" id="UP000472372"/>
    </source>
</evidence>
<sequence>MPNRLQNRIAIITGSSSGIGRAIAIAFASEGATIVCADLRPEARPSPSPTTSTDPPLTTHDLLTHQGSTAIFVTCDTTSSASIQSLIQTAVSTYGRLDIMVNNAGICLEGE</sequence>
<name>A0A6S6VYQ4_9PLEO</name>
<reference evidence="4" key="1">
    <citation type="submission" date="2021-02" db="EMBL/GenBank/DDBJ databases">
        <authorList>
            <person name="Syme A R."/>
            <person name="Syme A R."/>
            <person name="Moolhuijzen P."/>
        </authorList>
    </citation>
    <scope>NUCLEOTIDE SEQUENCE</scope>
    <source>
        <strain evidence="4">W1-1</strain>
    </source>
</reference>
<evidence type="ECO:0000256" key="2">
    <source>
        <dbReference type="ARBA" id="ARBA00023002"/>
    </source>
</evidence>
<feature type="compositionally biased region" description="Low complexity" evidence="3">
    <location>
        <begin position="49"/>
        <end position="59"/>
    </location>
</feature>
<dbReference type="Gene3D" id="3.40.50.720">
    <property type="entry name" value="NAD(P)-binding Rossmann-like Domain"/>
    <property type="match status" value="1"/>
</dbReference>
<dbReference type="InterPro" id="IPR002347">
    <property type="entry name" value="SDR_fam"/>
</dbReference>
<dbReference type="Proteomes" id="UP000472372">
    <property type="component" value="Chromosome 3"/>
</dbReference>
<comment type="similarity">
    <text evidence="1">Belongs to the short-chain dehydrogenases/reductases (SDR) family.</text>
</comment>
<evidence type="ECO:0000256" key="3">
    <source>
        <dbReference type="SAM" id="MobiDB-lite"/>
    </source>
</evidence>
<dbReference type="GO" id="GO:0016491">
    <property type="term" value="F:oxidoreductase activity"/>
    <property type="evidence" value="ECO:0007669"/>
    <property type="project" value="UniProtKB-KW"/>
</dbReference>
<dbReference type="PRINTS" id="PR00081">
    <property type="entry name" value="GDHRDH"/>
</dbReference>
<protein>
    <submittedName>
        <fullName evidence="4">Uncharacterized protein</fullName>
    </submittedName>
</protein>
<dbReference type="EMBL" id="HG992979">
    <property type="protein sequence ID" value="CAE7027333.1"/>
    <property type="molecule type" value="Genomic_DNA"/>
</dbReference>
<evidence type="ECO:0000313" key="4">
    <source>
        <dbReference type="EMBL" id="CAE7027333.1"/>
    </source>
</evidence>
<keyword evidence="2" id="KW-0560">Oxidoreductase</keyword>
<accession>A0A6S6VYQ4</accession>